<name>A0A7S3GFV9_9EUKA</name>
<sequence length="164" mass="18735">MKKKQRAGKFKCVQDAFVRHYLAIEEGVKQTHDTYYSVKHIYEDTGISKHTYEEYSKLVTTRSLAFGIKRSEAAQSLLESESPVPLLRKREKVPQAVFDKAVHDYMSHNVTGEVVAASLDVSRRLIVRRTKQIKSGGQNTVPRPRGGSCYNPALERLAKTDRYY</sequence>
<dbReference type="EMBL" id="HBIB01041727">
    <property type="protein sequence ID" value="CAE0264968.1"/>
    <property type="molecule type" value="Transcribed_RNA"/>
</dbReference>
<evidence type="ECO:0000313" key="1">
    <source>
        <dbReference type="EMBL" id="CAE0264968.1"/>
    </source>
</evidence>
<dbReference type="AlphaFoldDB" id="A0A7S3GFV9"/>
<gene>
    <name evidence="1" type="ORF">PBIL07802_LOCUS27302</name>
    <name evidence="2" type="ORF">PBIL07802_LOCUS27307</name>
</gene>
<organism evidence="1">
    <name type="scientific">Palpitomonas bilix</name>
    <dbReference type="NCBI Taxonomy" id="652834"/>
    <lineage>
        <taxon>Eukaryota</taxon>
        <taxon>Eukaryota incertae sedis</taxon>
    </lineage>
</organism>
<proteinExistence type="predicted"/>
<reference evidence="1" key="1">
    <citation type="submission" date="2021-01" db="EMBL/GenBank/DDBJ databases">
        <authorList>
            <person name="Corre E."/>
            <person name="Pelletier E."/>
            <person name="Niang G."/>
            <person name="Scheremetjew M."/>
            <person name="Finn R."/>
            <person name="Kale V."/>
            <person name="Holt S."/>
            <person name="Cochrane G."/>
            <person name="Meng A."/>
            <person name="Brown T."/>
            <person name="Cohen L."/>
        </authorList>
    </citation>
    <scope>NUCLEOTIDE SEQUENCE</scope>
    <source>
        <strain evidence="1">NIES-2562</strain>
    </source>
</reference>
<accession>A0A7S3GFV9</accession>
<dbReference type="EMBL" id="HBIB01041738">
    <property type="protein sequence ID" value="CAE0264973.1"/>
    <property type="molecule type" value="Transcribed_RNA"/>
</dbReference>
<evidence type="ECO:0000313" key="2">
    <source>
        <dbReference type="EMBL" id="CAE0264973.1"/>
    </source>
</evidence>
<protein>
    <submittedName>
        <fullName evidence="1">Uncharacterized protein</fullName>
    </submittedName>
</protein>